<evidence type="ECO:0008006" key="4">
    <source>
        <dbReference type="Google" id="ProtNLM"/>
    </source>
</evidence>
<reference evidence="2 3" key="1">
    <citation type="submission" date="2017-09" db="EMBL/GenBank/DDBJ databases">
        <authorList>
            <person name="Lee N."/>
            <person name="Cho B.-K."/>
        </authorList>
    </citation>
    <scope>NUCLEOTIDE SEQUENCE [LARGE SCALE GENOMIC DNA]</scope>
    <source>
        <strain evidence="2 3">ATCC 27465</strain>
    </source>
</reference>
<dbReference type="Proteomes" id="UP000326505">
    <property type="component" value="Chromosome"/>
</dbReference>
<organism evidence="2 3">
    <name type="scientific">Streptomyces spectabilis</name>
    <dbReference type="NCBI Taxonomy" id="68270"/>
    <lineage>
        <taxon>Bacteria</taxon>
        <taxon>Bacillati</taxon>
        <taxon>Actinomycetota</taxon>
        <taxon>Actinomycetes</taxon>
        <taxon>Kitasatosporales</taxon>
        <taxon>Streptomycetaceae</taxon>
        <taxon>Streptomyces</taxon>
    </lineage>
</organism>
<keyword evidence="1" id="KW-1133">Transmembrane helix</keyword>
<keyword evidence="1" id="KW-0812">Transmembrane</keyword>
<dbReference type="KEGG" id="sspb:CP982_14645"/>
<protein>
    <recommendedName>
        <fullName evidence="4">Phage tail tape measure protein</fullName>
    </recommendedName>
</protein>
<dbReference type="EMBL" id="CP023690">
    <property type="protein sequence ID" value="QEV59826.1"/>
    <property type="molecule type" value="Genomic_DNA"/>
</dbReference>
<sequence length="710" mass="72219">MATLASMTVRLGIDTDALSADAEKAKKVLTNIGKAVGGLAGAPAAAAIVAGVGGMAAAFATAGIAAKAFQLAVGPQMEAVAEAATLAEEAEKAAAAGAEDAAEKQKAYTDALAAMPPHTRAMAKEFIGLKKDYSAWSDSLSSSTMPVFTKGLQVARRLLPLLTPFVKEASKAFGEFVDEIDRGTRGKGLETVAASLAKIAGRNLKSLLTGLKNIAVGIAGVIKAFIPLSDEMSGGFEESTAAFAKWGQGLGQSQGFADFMTMVRQGAQTLSVLAQAAVRLLIALAPLIGVTAAIAMGLSSIIEALPPSVISALAGAILTAVVAFKAYKAVSSTVDAANDLMNSRLGQLARGWVRTAATSVAAQGRIAARAVVTAARTAAAWAMAAARATATWLVTIIRVAALTIARFAMMAARAIAWAAVMAAQWLIAMGPIGWVIAAVIALVALVIANWDKVKAWTLVAWTAVRTAVAAAVQGVLAAVAWLGQVPGMILGWFTSAKDFAIAAMVALVAWLAGLPGRVRSAIAGLLGVLRSAATAGFNAFRAAAAARVSSFLGWIRGLPGRISSAIGSLKSLLMGKGKDLVRGLMAGVRSMGGWLKSSLMSFAKSIIPGPIAKALNIGSPSRLMADEIGRWIPPGIAMGAEAAAPAMNKSLAGLVDVPGLTTVSRPGAAGAARQAVDVRITVDGPEAVKRLIRSIVAADGRGSVQTAFGK</sequence>
<proteinExistence type="predicted"/>
<keyword evidence="1" id="KW-0472">Membrane</keyword>
<gene>
    <name evidence="2" type="ORF">CP982_14645</name>
</gene>
<feature type="transmembrane region" description="Helical" evidence="1">
    <location>
        <begin position="432"/>
        <end position="450"/>
    </location>
</feature>
<name>A0A5P2XB82_STRST</name>
<feature type="transmembrane region" description="Helical" evidence="1">
    <location>
        <begin position="489"/>
        <end position="512"/>
    </location>
</feature>
<accession>A0A5P2XB82</accession>
<dbReference type="AlphaFoldDB" id="A0A5P2XB82"/>
<evidence type="ECO:0000256" key="1">
    <source>
        <dbReference type="SAM" id="Phobius"/>
    </source>
</evidence>
<feature type="transmembrane region" description="Helical" evidence="1">
    <location>
        <begin position="308"/>
        <end position="327"/>
    </location>
</feature>
<evidence type="ECO:0000313" key="3">
    <source>
        <dbReference type="Proteomes" id="UP000326505"/>
    </source>
</evidence>
<feature type="transmembrane region" description="Helical" evidence="1">
    <location>
        <begin position="280"/>
        <end position="302"/>
    </location>
</feature>
<evidence type="ECO:0000313" key="2">
    <source>
        <dbReference type="EMBL" id="QEV59826.1"/>
    </source>
</evidence>
<feature type="transmembrane region" description="Helical" evidence="1">
    <location>
        <begin position="462"/>
        <end position="483"/>
    </location>
</feature>